<dbReference type="GO" id="GO:0031087">
    <property type="term" value="P:deadenylation-independent decapping of nuclear-transcribed mRNA"/>
    <property type="evidence" value="ECO:0007669"/>
    <property type="project" value="InterPro"/>
</dbReference>
<evidence type="ECO:0000256" key="4">
    <source>
        <dbReference type="ARBA" id="ARBA00022737"/>
    </source>
</evidence>
<gene>
    <name evidence="5" type="ORF">PFLG_01903</name>
</gene>
<keyword evidence="2" id="KW-0963">Cytoplasm</keyword>
<dbReference type="InterPro" id="IPR045152">
    <property type="entry name" value="EDC4-like"/>
</dbReference>
<keyword evidence="4" id="KW-0677">Repeat</keyword>
<organism evidence="5 6">
    <name type="scientific">Plasmodium falciparum RAJ116</name>
    <dbReference type="NCBI Taxonomy" id="580058"/>
    <lineage>
        <taxon>Eukaryota</taxon>
        <taxon>Sar</taxon>
        <taxon>Alveolata</taxon>
        <taxon>Apicomplexa</taxon>
        <taxon>Aconoidasida</taxon>
        <taxon>Haemosporida</taxon>
        <taxon>Plasmodiidae</taxon>
        <taxon>Plasmodium</taxon>
        <taxon>Plasmodium (Laverania)</taxon>
    </lineage>
</organism>
<dbReference type="GO" id="GO:0000932">
    <property type="term" value="C:P-body"/>
    <property type="evidence" value="ECO:0007669"/>
    <property type="project" value="TreeGrafter"/>
</dbReference>
<keyword evidence="3" id="KW-0853">WD repeat</keyword>
<evidence type="ECO:0000313" key="6">
    <source>
        <dbReference type="Proteomes" id="UP000054566"/>
    </source>
</evidence>
<comment type="subcellular location">
    <subcellularLocation>
        <location evidence="1">Cytoplasm</location>
    </subcellularLocation>
</comment>
<evidence type="ECO:0000256" key="3">
    <source>
        <dbReference type="ARBA" id="ARBA00022574"/>
    </source>
</evidence>
<evidence type="ECO:0000256" key="1">
    <source>
        <dbReference type="ARBA" id="ARBA00004496"/>
    </source>
</evidence>
<proteinExistence type="predicted"/>
<accession>A0A0L0CVY8</accession>
<dbReference type="PANTHER" id="PTHR15598">
    <property type="entry name" value="ENHANCER OF MRNA-DECAPPING PROTEIN 4"/>
    <property type="match status" value="1"/>
</dbReference>
<reference evidence="6" key="1">
    <citation type="submission" date="2015-07" db="EMBL/GenBank/DDBJ databases">
        <title>Annotation of Plasmodium falciparum RAJ116.</title>
        <authorList>
            <consortium name="The Broad Institute Genome Sequencing Platform"/>
            <person name="Volkman S.K."/>
            <person name="Neafsey D.E."/>
            <person name="Dash A.P."/>
            <person name="Chitnis C.E."/>
            <person name="Hartl D.L."/>
            <person name="Young S.K."/>
            <person name="Zeng Q."/>
            <person name="Koehrsen M."/>
            <person name="Alvarado L."/>
            <person name="Berlin A."/>
            <person name="Borenstein D."/>
            <person name="Chapman S.B."/>
            <person name="Chen Z."/>
            <person name="Engels R."/>
            <person name="Freedman E."/>
            <person name="Gellesch M."/>
            <person name="Goldberg J."/>
            <person name="Griggs A."/>
            <person name="Gujja S."/>
            <person name="Heilman E.R."/>
            <person name="Heiman D.I."/>
            <person name="Howarth C."/>
            <person name="Jen D."/>
            <person name="Larson L."/>
            <person name="Mehta T."/>
            <person name="Neiman D."/>
            <person name="Park D."/>
            <person name="Pearson M."/>
            <person name="Roberts A."/>
            <person name="Saif S."/>
            <person name="Shea T."/>
            <person name="Shenoy N."/>
            <person name="Sisk P."/>
            <person name="Stolte C."/>
            <person name="Sykes S."/>
            <person name="Walk T."/>
            <person name="White J."/>
            <person name="Yandava C."/>
            <person name="Haas B."/>
            <person name="Henn M.R."/>
            <person name="Nusbaum C."/>
            <person name="Birren B."/>
        </authorList>
    </citation>
    <scope>NUCLEOTIDE SEQUENCE [LARGE SCALE GENOMIC DNA]</scope>
    <source>
        <strain evidence="6">RAJ116</strain>
    </source>
</reference>
<dbReference type="EMBL" id="GG664201">
    <property type="protein sequence ID" value="KNC36625.1"/>
    <property type="molecule type" value="Genomic_DNA"/>
</dbReference>
<reference evidence="6" key="2">
    <citation type="submission" date="2015-07" db="EMBL/GenBank/DDBJ databases">
        <title>The genome sequence of Plasmodium falciparum RAJ116.</title>
        <authorList>
            <consortium name="The Broad Institute Genome Sequencing Platform"/>
            <person name="Volkman S.K."/>
            <person name="Neafsey D.E."/>
            <person name="Dash A.P."/>
            <person name="Chitnis C.E."/>
            <person name="Hartl D.L."/>
            <person name="Young S.K."/>
            <person name="Kodira C.D."/>
            <person name="Zeng Q."/>
            <person name="Koehrsen M."/>
            <person name="Godfrey P."/>
            <person name="Alvarado L."/>
            <person name="Berlin A."/>
            <person name="Borenstein D."/>
            <person name="Chen Z."/>
            <person name="Engels R."/>
            <person name="Freedman E."/>
            <person name="Gellesch M."/>
            <person name="Goldberg J."/>
            <person name="Griggs A."/>
            <person name="Gujja S."/>
            <person name="Heiman D."/>
            <person name="Hepburn T."/>
            <person name="Howarth C."/>
            <person name="Jen D."/>
            <person name="Larson L."/>
            <person name="Lewis B."/>
            <person name="Mehta T."/>
            <person name="Park D."/>
            <person name="Pearson M."/>
            <person name="Roberts A."/>
            <person name="Saif S."/>
            <person name="Shea T."/>
            <person name="Shenoy N."/>
            <person name="Sisk P."/>
            <person name="Stolte C."/>
            <person name="Sykes S."/>
            <person name="Walk T."/>
            <person name="White J."/>
            <person name="Yandava C."/>
            <person name="Wirth D.F."/>
            <person name="Nusbaum C."/>
            <person name="Birren B."/>
        </authorList>
    </citation>
    <scope>NUCLEOTIDE SEQUENCE [LARGE SCALE GENOMIC DNA]</scope>
    <source>
        <strain evidence="6">RAJ116</strain>
    </source>
</reference>
<evidence type="ECO:0000256" key="2">
    <source>
        <dbReference type="ARBA" id="ARBA00022490"/>
    </source>
</evidence>
<dbReference type="OrthoDB" id="340226at2759"/>
<protein>
    <submittedName>
        <fullName evidence="5">Uncharacterized protein</fullName>
    </submittedName>
</protein>
<dbReference type="AlphaFoldDB" id="A0A0L0CVY8"/>
<evidence type="ECO:0000313" key="5">
    <source>
        <dbReference type="EMBL" id="KNC36625.1"/>
    </source>
</evidence>
<sequence>MLLALNNKIELLQNDLKLVIYNINEKMNTIWEEMNKVPKELNDCNSYQHKSIMDEKEIMDNEININSVNNINNINNINNLNSVNSVNNNNNNQMMIVEYNEQDPYQEHMHSSSTNSNYQINKNNVVKSKVALTNMKRVKEPYAHSNTFVNSKVNHMNMNHAATNVNEKGVIFKGVKSLGVIPKGVVSSNKGVRVMNMNNEIINNNMNGEYDQAFTLALSVDIEKNTNAFWILQLCYRYHSNLLSEDRLPISQPVLLGICKILCESLLRSSDLTIETADFRIKWIRECLEQLDIHHPDFLKTNASVFIQNMFNNISSFLYDIENCIRKMNENNDNIRSKNKLMLHTDIVNNESNILAFNELDNQNKKYSKYINITNYHPYNKNMLLILQDKVVQISKLLKRIMNSSNKNSSVQ</sequence>
<name>A0A0L0CVY8_PLAFA</name>
<dbReference type="PANTHER" id="PTHR15598:SF5">
    <property type="entry name" value="ENHANCER OF MRNA-DECAPPING PROTEIN 4"/>
    <property type="match status" value="1"/>
</dbReference>
<dbReference type="Proteomes" id="UP000054566">
    <property type="component" value="Unassembled WGS sequence"/>
</dbReference>